<name>A0ABV6ICX4_9BURK</name>
<dbReference type="Pfam" id="PF00263">
    <property type="entry name" value="Secretin"/>
    <property type="match status" value="1"/>
</dbReference>
<evidence type="ECO:0000256" key="1">
    <source>
        <dbReference type="RuleBase" id="RU004003"/>
    </source>
</evidence>
<dbReference type="InterPro" id="IPR004846">
    <property type="entry name" value="T2SS/T3SS_dom"/>
</dbReference>
<evidence type="ECO:0000256" key="2">
    <source>
        <dbReference type="SAM" id="SignalP"/>
    </source>
</evidence>
<organism evidence="4 5">
    <name type="scientific">Undibacterium danionis</name>
    <dbReference type="NCBI Taxonomy" id="1812100"/>
    <lineage>
        <taxon>Bacteria</taxon>
        <taxon>Pseudomonadati</taxon>
        <taxon>Pseudomonadota</taxon>
        <taxon>Betaproteobacteria</taxon>
        <taxon>Burkholderiales</taxon>
        <taxon>Oxalobacteraceae</taxon>
        <taxon>Undibacterium</taxon>
    </lineage>
</organism>
<dbReference type="RefSeq" id="WP_390211424.1">
    <property type="nucleotide sequence ID" value="NZ_JBHLXJ010000008.1"/>
</dbReference>
<protein>
    <submittedName>
        <fullName evidence="4">Type II secretion system protein GspD</fullName>
    </submittedName>
</protein>
<dbReference type="Proteomes" id="UP001589844">
    <property type="component" value="Unassembled WGS sequence"/>
</dbReference>
<comment type="similarity">
    <text evidence="1">Belongs to the bacterial secretin family.</text>
</comment>
<proteinExistence type="inferred from homology"/>
<sequence length="445" mass="48282">MKLIFLAILILFHVNAFASTNAVIEKIQKQRGIKALIVPAKDIQEVKFDFQSVNVAQVISLVYLEALKQPYVIDPSVLKDDRLVSFRFDTGSGNLKLFWHEFMDSLGFQIETRKGVDYLFSKKIPEEVKPITEVFVYRPQYRQVSYLTGLLTPLFTSGAFTVNRQVHASVGAKNPPNSAAPGSVAASIDQESDTLVFQGTSEEVSKLKKILPMVDLATGEVVVKLVVYEVTTGKTEGSAFGLALNLLGGRFGLSIGNVNSLANSISIKSANIDAALSALSGDTRFNAISTPQLRVKSGTQARLTVGQDVPTLGAVTYTQNGGQPVQSVEYRSSGVILDLSPVVRESTVDMTIDQQISDFAKTQTGVNNSPTLTKRQLSTTVSVADGELVLIGGLTQDKNTDTHSGMSFLPKLFHTKSNDGSRTEILLMLQILRVRSQVGEVAHVN</sequence>
<dbReference type="EMBL" id="JBHLXJ010000008">
    <property type="protein sequence ID" value="MFC0349674.1"/>
    <property type="molecule type" value="Genomic_DNA"/>
</dbReference>
<feature type="signal peptide" evidence="2">
    <location>
        <begin position="1"/>
        <end position="18"/>
    </location>
</feature>
<evidence type="ECO:0000313" key="4">
    <source>
        <dbReference type="EMBL" id="MFC0349674.1"/>
    </source>
</evidence>
<dbReference type="InterPro" id="IPR050810">
    <property type="entry name" value="Bact_Secretion_Sys_Channel"/>
</dbReference>
<keyword evidence="2" id="KW-0732">Signal</keyword>
<feature type="domain" description="Type II/III secretion system secretin-like" evidence="3">
    <location>
        <begin position="278"/>
        <end position="429"/>
    </location>
</feature>
<keyword evidence="5" id="KW-1185">Reference proteome</keyword>
<evidence type="ECO:0000259" key="3">
    <source>
        <dbReference type="Pfam" id="PF00263"/>
    </source>
</evidence>
<accession>A0ABV6ICX4</accession>
<evidence type="ECO:0000313" key="5">
    <source>
        <dbReference type="Proteomes" id="UP001589844"/>
    </source>
</evidence>
<dbReference type="PANTHER" id="PTHR30332">
    <property type="entry name" value="PROBABLE GENERAL SECRETION PATHWAY PROTEIN D"/>
    <property type="match status" value="1"/>
</dbReference>
<gene>
    <name evidence="4" type="ORF">ACFFJH_07630</name>
</gene>
<dbReference type="PANTHER" id="PTHR30332:SF17">
    <property type="entry name" value="TYPE IV PILIATION SYSTEM PROTEIN DR_0774-RELATED"/>
    <property type="match status" value="1"/>
</dbReference>
<reference evidence="4 5" key="1">
    <citation type="submission" date="2024-09" db="EMBL/GenBank/DDBJ databases">
        <authorList>
            <person name="Sun Q."/>
            <person name="Mori K."/>
        </authorList>
    </citation>
    <scope>NUCLEOTIDE SEQUENCE [LARGE SCALE GENOMIC DNA]</scope>
    <source>
        <strain evidence="4 5">CCM 8677</strain>
    </source>
</reference>
<feature type="chain" id="PRO_5045258848" evidence="2">
    <location>
        <begin position="19"/>
        <end position="445"/>
    </location>
</feature>
<comment type="caution">
    <text evidence="4">The sequence shown here is derived from an EMBL/GenBank/DDBJ whole genome shotgun (WGS) entry which is preliminary data.</text>
</comment>